<dbReference type="GO" id="GO:0006281">
    <property type="term" value="P:DNA repair"/>
    <property type="evidence" value="ECO:0007669"/>
    <property type="project" value="InterPro"/>
</dbReference>
<dbReference type="InterPro" id="IPR050191">
    <property type="entry name" value="ATP-dep_DNA_ligase"/>
</dbReference>
<dbReference type="OrthoDB" id="9802472at2"/>
<gene>
    <name evidence="6" type="ORF">SAMN04488112_108135</name>
</gene>
<reference evidence="6 7" key="1">
    <citation type="submission" date="2016-10" db="EMBL/GenBank/DDBJ databases">
        <authorList>
            <person name="de Groot N.N."/>
        </authorList>
    </citation>
    <scope>NUCLEOTIDE SEQUENCE [LARGE SCALE GENOMIC DNA]</scope>
    <source>
        <strain evidence="6 7">DSM 45514</strain>
    </source>
</reference>
<dbReference type="Gene3D" id="2.40.50.140">
    <property type="entry name" value="Nucleic acid-binding proteins"/>
    <property type="match status" value="1"/>
</dbReference>
<name>A0A1G6LUL6_9BACL</name>
<keyword evidence="3" id="KW-0436">Ligase</keyword>
<dbReference type="Pfam" id="PF04679">
    <property type="entry name" value="DNA_ligase_A_C"/>
    <property type="match status" value="1"/>
</dbReference>
<keyword evidence="7" id="KW-1185">Reference proteome</keyword>
<dbReference type="EC" id="6.5.1.1" evidence="2"/>
<evidence type="ECO:0000313" key="7">
    <source>
        <dbReference type="Proteomes" id="UP000199387"/>
    </source>
</evidence>
<evidence type="ECO:0000259" key="5">
    <source>
        <dbReference type="PROSITE" id="PS50160"/>
    </source>
</evidence>
<accession>A0A1G6LUL6</accession>
<dbReference type="Gene3D" id="3.30.470.30">
    <property type="entry name" value="DNA ligase/mRNA capping enzyme"/>
    <property type="match status" value="1"/>
</dbReference>
<dbReference type="GO" id="GO:0003910">
    <property type="term" value="F:DNA ligase (ATP) activity"/>
    <property type="evidence" value="ECO:0007669"/>
    <property type="project" value="UniProtKB-EC"/>
</dbReference>
<dbReference type="PROSITE" id="PS50160">
    <property type="entry name" value="DNA_LIGASE_A3"/>
    <property type="match status" value="1"/>
</dbReference>
<evidence type="ECO:0000256" key="4">
    <source>
        <dbReference type="ARBA" id="ARBA00034003"/>
    </source>
</evidence>
<dbReference type="EMBL" id="FMZA01000008">
    <property type="protein sequence ID" value="SDC46962.1"/>
    <property type="molecule type" value="Genomic_DNA"/>
</dbReference>
<dbReference type="SUPFAM" id="SSF56091">
    <property type="entry name" value="DNA ligase/mRNA capping enzyme, catalytic domain"/>
    <property type="match status" value="1"/>
</dbReference>
<dbReference type="NCBIfam" id="TIGR02779">
    <property type="entry name" value="NHEJ_ligase_lig"/>
    <property type="match status" value="1"/>
</dbReference>
<evidence type="ECO:0000256" key="3">
    <source>
        <dbReference type="ARBA" id="ARBA00022598"/>
    </source>
</evidence>
<evidence type="ECO:0000256" key="2">
    <source>
        <dbReference type="ARBA" id="ARBA00012727"/>
    </source>
</evidence>
<dbReference type="CDD" id="cd07971">
    <property type="entry name" value="OBF_DNA_ligase_LigD"/>
    <property type="match status" value="1"/>
</dbReference>
<dbReference type="RefSeq" id="WP_091569246.1">
    <property type="nucleotide sequence ID" value="NZ_FMZA01000008.1"/>
</dbReference>
<dbReference type="CDD" id="cd07906">
    <property type="entry name" value="Adenylation_DNA_ligase_LigD_LigC"/>
    <property type="match status" value="1"/>
</dbReference>
<dbReference type="InterPro" id="IPR012309">
    <property type="entry name" value="DNA_ligase_ATP-dep_C"/>
</dbReference>
<dbReference type="InterPro" id="IPR012310">
    <property type="entry name" value="DNA_ligase_ATP-dep_cent"/>
</dbReference>
<dbReference type="PANTHER" id="PTHR45674">
    <property type="entry name" value="DNA LIGASE 1/3 FAMILY MEMBER"/>
    <property type="match status" value="1"/>
</dbReference>
<dbReference type="Gene3D" id="3.30.1490.70">
    <property type="match status" value="1"/>
</dbReference>
<dbReference type="SUPFAM" id="SSF50249">
    <property type="entry name" value="Nucleic acid-binding proteins"/>
    <property type="match status" value="1"/>
</dbReference>
<comment type="similarity">
    <text evidence="1">Belongs to the ATP-dependent DNA ligase family.</text>
</comment>
<dbReference type="PANTHER" id="PTHR45674:SF4">
    <property type="entry name" value="DNA LIGASE 1"/>
    <property type="match status" value="1"/>
</dbReference>
<dbReference type="InterPro" id="IPR012340">
    <property type="entry name" value="NA-bd_OB-fold"/>
</dbReference>
<feature type="domain" description="ATP-dependent DNA ligase family profile" evidence="5">
    <location>
        <begin position="104"/>
        <end position="196"/>
    </location>
</feature>
<evidence type="ECO:0000313" key="6">
    <source>
        <dbReference type="EMBL" id="SDC46962.1"/>
    </source>
</evidence>
<dbReference type="InterPro" id="IPR014146">
    <property type="entry name" value="LigD_ligase_dom"/>
</dbReference>
<dbReference type="Proteomes" id="UP000199387">
    <property type="component" value="Unassembled WGS sequence"/>
</dbReference>
<protein>
    <recommendedName>
        <fullName evidence="2">DNA ligase (ATP)</fullName>
        <ecNumber evidence="2">6.5.1.1</ecNumber>
    </recommendedName>
</protein>
<dbReference type="GO" id="GO:0006310">
    <property type="term" value="P:DNA recombination"/>
    <property type="evidence" value="ECO:0007669"/>
    <property type="project" value="InterPro"/>
</dbReference>
<dbReference type="GO" id="GO:0005524">
    <property type="term" value="F:ATP binding"/>
    <property type="evidence" value="ECO:0007669"/>
    <property type="project" value="InterPro"/>
</dbReference>
<comment type="catalytic activity">
    <reaction evidence="4">
        <text>ATP + (deoxyribonucleotide)n-3'-hydroxyl + 5'-phospho-(deoxyribonucleotide)m = (deoxyribonucleotide)n+m + AMP + diphosphate.</text>
        <dbReference type="EC" id="6.5.1.1"/>
    </reaction>
</comment>
<evidence type="ECO:0000256" key="1">
    <source>
        <dbReference type="ARBA" id="ARBA00007572"/>
    </source>
</evidence>
<dbReference type="STRING" id="1236220.SAMN04488112_108135"/>
<dbReference type="AlphaFoldDB" id="A0A1G6LUL6"/>
<organism evidence="6 7">
    <name type="scientific">Melghirimyces thermohalophilus</name>
    <dbReference type="NCBI Taxonomy" id="1236220"/>
    <lineage>
        <taxon>Bacteria</taxon>
        <taxon>Bacillati</taxon>
        <taxon>Bacillota</taxon>
        <taxon>Bacilli</taxon>
        <taxon>Bacillales</taxon>
        <taxon>Thermoactinomycetaceae</taxon>
        <taxon>Melghirimyces</taxon>
    </lineage>
</organism>
<proteinExistence type="inferred from homology"/>
<dbReference type="Pfam" id="PF01068">
    <property type="entry name" value="DNA_ligase_A_M"/>
    <property type="match status" value="1"/>
</dbReference>
<sequence>MVDPMIPMEPVSRENLFQSEDWLYQVKWDGVRMLAYLEGAEIELFNRKQRRRTENYPEVVQAAATLSCSSAILDGEIVVMNQGKADFFQVLKRELISNRKKLSTLMRKIPVHYMVFDILSHNGESLMDQPLEERLQVLSHLIPTDSQEVIHRCESFDDGFGLWRFTGEKAWEGVVMKKRQGVYRPARKDPSWQKVKHFQKLTATMVGVFYSGSQVHSLLLGIKDEGRWIYIGRVGSGLKEEERRLLTDALSSLKREDPSVINPPTGRNPGVIWVEPILRVDVRYLEWTPQGTLRSPTVVGFRLPES</sequence>